<dbReference type="EMBL" id="KI678000">
    <property type="protein sequence ID" value="ETM00517.1"/>
    <property type="molecule type" value="Genomic_DNA"/>
</dbReference>
<evidence type="ECO:0000313" key="1">
    <source>
        <dbReference type="EMBL" id="ETM00517.1"/>
    </source>
</evidence>
<dbReference type="Proteomes" id="UP000054423">
    <property type="component" value="Unassembled WGS sequence"/>
</dbReference>
<sequence>MILDLSPGDIAFVGPSHITQLSEFQYVEIVTIAATTATVKHRVVSPSERELWPGLLLAHPVAFPRT</sequence>
<reference evidence="1" key="1">
    <citation type="submission" date="2013-11" db="EMBL/GenBank/DDBJ databases">
        <title>The Genome Sequence of Phytophthora parasitica CHvinca01.</title>
        <authorList>
            <consortium name="The Broad Institute Genomics Platform"/>
            <person name="Russ C."/>
            <person name="Tyler B."/>
            <person name="Panabieres F."/>
            <person name="Shan W."/>
            <person name="Tripathy S."/>
            <person name="Grunwald N."/>
            <person name="Machado M."/>
            <person name="Johnson C.S."/>
            <person name="Arredondo F."/>
            <person name="Hong C."/>
            <person name="Coffey M."/>
            <person name="Young S.K."/>
            <person name="Zeng Q."/>
            <person name="Gargeya S."/>
            <person name="Fitzgerald M."/>
            <person name="Abouelleil A."/>
            <person name="Alvarado L."/>
            <person name="Chapman S.B."/>
            <person name="Gainer-Dewar J."/>
            <person name="Goldberg J."/>
            <person name="Griggs A."/>
            <person name="Gujja S."/>
            <person name="Hansen M."/>
            <person name="Howarth C."/>
            <person name="Imamovic A."/>
            <person name="Ireland A."/>
            <person name="Larimer J."/>
            <person name="McCowan C."/>
            <person name="Murphy C."/>
            <person name="Pearson M."/>
            <person name="Poon T.W."/>
            <person name="Priest M."/>
            <person name="Roberts A."/>
            <person name="Saif S."/>
            <person name="Shea T."/>
            <person name="Sykes S."/>
            <person name="Wortman J."/>
            <person name="Nusbaum C."/>
            <person name="Birren B."/>
        </authorList>
    </citation>
    <scope>NUCLEOTIDE SEQUENCE [LARGE SCALE GENOMIC DNA]</scope>
    <source>
        <strain evidence="1">CHvinca01</strain>
    </source>
</reference>
<name>W2LT02_PHYNI</name>
<accession>W2LT02</accession>
<dbReference type="AlphaFoldDB" id="W2LT02"/>
<proteinExistence type="predicted"/>
<protein>
    <submittedName>
        <fullName evidence="1">Uncharacterized protein</fullName>
    </submittedName>
</protein>
<gene>
    <name evidence="1" type="ORF">L917_02768</name>
</gene>
<dbReference type="VEuPathDB" id="FungiDB:PPTG_08838"/>
<organism evidence="1">
    <name type="scientific">Phytophthora nicotianae</name>
    <name type="common">Potato buckeye rot agent</name>
    <name type="synonym">Phytophthora parasitica</name>
    <dbReference type="NCBI Taxonomy" id="4792"/>
    <lineage>
        <taxon>Eukaryota</taxon>
        <taxon>Sar</taxon>
        <taxon>Stramenopiles</taxon>
        <taxon>Oomycota</taxon>
        <taxon>Peronosporomycetes</taxon>
        <taxon>Peronosporales</taxon>
        <taxon>Peronosporaceae</taxon>
        <taxon>Phytophthora</taxon>
    </lineage>
</organism>